<evidence type="ECO:0000313" key="2">
    <source>
        <dbReference type="Proteomes" id="UP001367508"/>
    </source>
</evidence>
<dbReference type="Proteomes" id="UP001367508">
    <property type="component" value="Unassembled WGS sequence"/>
</dbReference>
<dbReference type="EMBL" id="JAYMYQ010000002">
    <property type="protein sequence ID" value="KAK7351082.1"/>
    <property type="molecule type" value="Genomic_DNA"/>
</dbReference>
<sequence length="68" mass="7649">MRRRVGVKNERVKPIWALLWPGGGVLVRDKNVDVLGDIKYQHMTYPMMDIPAVGSVWKSGDAGQRAMP</sequence>
<protein>
    <submittedName>
        <fullName evidence="1">Uncharacterized protein</fullName>
    </submittedName>
</protein>
<reference evidence="1 2" key="1">
    <citation type="submission" date="2024-01" db="EMBL/GenBank/DDBJ databases">
        <title>The genomes of 5 underutilized Papilionoideae crops provide insights into root nodulation and disease resistanc.</title>
        <authorList>
            <person name="Jiang F."/>
        </authorList>
    </citation>
    <scope>NUCLEOTIDE SEQUENCE [LARGE SCALE GENOMIC DNA]</scope>
    <source>
        <strain evidence="1">LVBAO_FW01</strain>
        <tissue evidence="1">Leaves</tissue>
    </source>
</reference>
<dbReference type="AlphaFoldDB" id="A0AAN9MFN8"/>
<accession>A0AAN9MFN8</accession>
<proteinExistence type="predicted"/>
<gene>
    <name evidence="1" type="ORF">VNO77_10256</name>
</gene>
<comment type="caution">
    <text evidence="1">The sequence shown here is derived from an EMBL/GenBank/DDBJ whole genome shotgun (WGS) entry which is preliminary data.</text>
</comment>
<name>A0AAN9MFN8_CANGL</name>
<evidence type="ECO:0000313" key="1">
    <source>
        <dbReference type="EMBL" id="KAK7351082.1"/>
    </source>
</evidence>
<organism evidence="1 2">
    <name type="scientific">Canavalia gladiata</name>
    <name type="common">Sword bean</name>
    <name type="synonym">Dolichos gladiatus</name>
    <dbReference type="NCBI Taxonomy" id="3824"/>
    <lineage>
        <taxon>Eukaryota</taxon>
        <taxon>Viridiplantae</taxon>
        <taxon>Streptophyta</taxon>
        <taxon>Embryophyta</taxon>
        <taxon>Tracheophyta</taxon>
        <taxon>Spermatophyta</taxon>
        <taxon>Magnoliopsida</taxon>
        <taxon>eudicotyledons</taxon>
        <taxon>Gunneridae</taxon>
        <taxon>Pentapetalae</taxon>
        <taxon>rosids</taxon>
        <taxon>fabids</taxon>
        <taxon>Fabales</taxon>
        <taxon>Fabaceae</taxon>
        <taxon>Papilionoideae</taxon>
        <taxon>50 kb inversion clade</taxon>
        <taxon>NPAAA clade</taxon>
        <taxon>indigoferoid/millettioid clade</taxon>
        <taxon>Phaseoleae</taxon>
        <taxon>Canavalia</taxon>
    </lineage>
</organism>
<keyword evidence="2" id="KW-1185">Reference proteome</keyword>